<accession>A0A6J5UM45</accession>
<dbReference type="Proteomes" id="UP000507222">
    <property type="component" value="Unassembled WGS sequence"/>
</dbReference>
<gene>
    <name evidence="1" type="ORF">CURHAP_LOCUS27360</name>
</gene>
<dbReference type="EMBL" id="CAEKDK010000004">
    <property type="protein sequence ID" value="CAB4277580.1"/>
    <property type="molecule type" value="Genomic_DNA"/>
</dbReference>
<reference evidence="1 2" key="1">
    <citation type="submission" date="2020-05" db="EMBL/GenBank/DDBJ databases">
        <authorList>
            <person name="Campoy J."/>
            <person name="Schneeberger K."/>
            <person name="Spophaly S."/>
        </authorList>
    </citation>
    <scope>NUCLEOTIDE SEQUENCE [LARGE SCALE GENOMIC DNA]</scope>
    <source>
        <strain evidence="1">PruArmRojPasFocal</strain>
    </source>
</reference>
<protein>
    <submittedName>
        <fullName evidence="1">Uncharacterized protein</fullName>
    </submittedName>
</protein>
<evidence type="ECO:0000313" key="1">
    <source>
        <dbReference type="EMBL" id="CAB4277580.1"/>
    </source>
</evidence>
<name>A0A6J5UM45_PRUAR</name>
<proteinExistence type="predicted"/>
<sequence length="93" mass="10514">MPPSGKTRIHGCTVHISGGGQLCKNRVSRKGFMTRKLCDTFHGEEESADYLRRKRNEEEVDEGVETATLTCKNGFGRDHKIMFLKKSIFVPTL</sequence>
<organism evidence="1 2">
    <name type="scientific">Prunus armeniaca</name>
    <name type="common">Apricot</name>
    <name type="synonym">Armeniaca vulgaris</name>
    <dbReference type="NCBI Taxonomy" id="36596"/>
    <lineage>
        <taxon>Eukaryota</taxon>
        <taxon>Viridiplantae</taxon>
        <taxon>Streptophyta</taxon>
        <taxon>Embryophyta</taxon>
        <taxon>Tracheophyta</taxon>
        <taxon>Spermatophyta</taxon>
        <taxon>Magnoliopsida</taxon>
        <taxon>eudicotyledons</taxon>
        <taxon>Gunneridae</taxon>
        <taxon>Pentapetalae</taxon>
        <taxon>rosids</taxon>
        <taxon>fabids</taxon>
        <taxon>Rosales</taxon>
        <taxon>Rosaceae</taxon>
        <taxon>Amygdaloideae</taxon>
        <taxon>Amygdaleae</taxon>
        <taxon>Prunus</taxon>
    </lineage>
</organism>
<evidence type="ECO:0000313" key="2">
    <source>
        <dbReference type="Proteomes" id="UP000507222"/>
    </source>
</evidence>
<dbReference type="AlphaFoldDB" id="A0A6J5UM45"/>